<dbReference type="OrthoDB" id="9790252at2"/>
<evidence type="ECO:0000313" key="5">
    <source>
        <dbReference type="Proteomes" id="UP000234271"/>
    </source>
</evidence>
<keyword evidence="2" id="KW-0472">Membrane</keyword>
<dbReference type="Gene3D" id="1.10.260.40">
    <property type="entry name" value="lambda repressor-like DNA-binding domains"/>
    <property type="match status" value="1"/>
</dbReference>
<name>A0A2N9YI80_9GAMM</name>
<dbReference type="CDD" id="cd00093">
    <property type="entry name" value="HTH_XRE"/>
    <property type="match status" value="1"/>
</dbReference>
<accession>A0A2N9YI80</accession>
<dbReference type="AlphaFoldDB" id="A0A2N9YI80"/>
<dbReference type="InterPro" id="IPR050400">
    <property type="entry name" value="Bact_Cytoskel_RodZ"/>
</dbReference>
<dbReference type="STRING" id="288004.AL038_08110"/>
<reference evidence="5" key="1">
    <citation type="submission" date="2016-12" db="EMBL/GenBank/DDBJ databases">
        <title>Complete Genome Sequence of Beggiatoa leptomitiformis D-401.</title>
        <authorList>
            <person name="Fomenkov A."/>
            <person name="Vincze T."/>
            <person name="Grabovich M."/>
            <person name="Anton B.P."/>
            <person name="Dubinina G."/>
            <person name="Orlova M."/>
            <person name="Belousova E."/>
            <person name="Roberts R.J."/>
        </authorList>
    </citation>
    <scope>NUCLEOTIDE SEQUENCE [LARGE SCALE GENOMIC DNA]</scope>
    <source>
        <strain evidence="5">D-401</strain>
    </source>
</reference>
<dbReference type="InterPro" id="IPR025194">
    <property type="entry name" value="RodZ-like_C"/>
</dbReference>
<evidence type="ECO:0000259" key="3">
    <source>
        <dbReference type="PROSITE" id="PS50943"/>
    </source>
</evidence>
<evidence type="ECO:0000256" key="1">
    <source>
        <dbReference type="SAM" id="MobiDB-lite"/>
    </source>
</evidence>
<dbReference type="InterPro" id="IPR010982">
    <property type="entry name" value="Lambda_DNA-bd_dom_sf"/>
</dbReference>
<feature type="domain" description="HTH cro/C1-type" evidence="3">
    <location>
        <begin position="120"/>
        <end position="149"/>
    </location>
</feature>
<dbReference type="SUPFAM" id="SSF47413">
    <property type="entry name" value="lambda repressor-like DNA-binding domains"/>
    <property type="match status" value="1"/>
</dbReference>
<dbReference type="PROSITE" id="PS50943">
    <property type="entry name" value="HTH_CROC1"/>
    <property type="match status" value="1"/>
</dbReference>
<dbReference type="Pfam" id="PF13413">
    <property type="entry name" value="HTH_25"/>
    <property type="match status" value="1"/>
</dbReference>
<sequence length="461" mass="49863">MNRRVYPLSPQAVKLETNETNLDSPLSATHSLPLSQEVDMNPTNQASRLYSINKDDQDDFTDDVPAVLTTSGETQADSQPTIVETMDDVQPLTTETNKTDTPSAVMDIPDFSQMKPGAQLRYMREQNNLSVESVADRLYLNYSVIQAIEADDYTRLPSRVFVRGYIRSYAKLLEIPAEPLLESFGQAEPSLSNTPPLRPQVKQRKQMTSRDSWVIVGTVIIICILMILMALWRIYPEISLPSSGSPSNEADTNNENASLPANVIDANGTAIPIPVPLSGNTATDTVSGEYNPPSETGGDTENTTATATDGKTTSIPIPLAITPPTSAIAPATPIIIQPNAPTETSTSTLNPNVMKLKFAQGTWIEVRDSSNKILFGGTAASGSEKELTGTPPFKFKVGNTHGITIEYNGETINSTSTPVKVQRRFSLGTAPTTTPAPTNNSNSHTTSTLSREQATTRPSFE</sequence>
<feature type="region of interest" description="Disordered" evidence="1">
    <location>
        <begin position="275"/>
        <end position="317"/>
    </location>
</feature>
<evidence type="ECO:0000313" key="4">
    <source>
        <dbReference type="EMBL" id="AUI70085.1"/>
    </source>
</evidence>
<dbReference type="Proteomes" id="UP000234271">
    <property type="component" value="Chromosome"/>
</dbReference>
<dbReference type="PANTHER" id="PTHR34475:SF1">
    <property type="entry name" value="CYTOSKELETON PROTEIN RODZ"/>
    <property type="match status" value="1"/>
</dbReference>
<proteinExistence type="predicted"/>
<protein>
    <submittedName>
        <fullName evidence="4">DUF4115 domain-containing protein</fullName>
    </submittedName>
</protein>
<feature type="region of interest" description="Disordered" evidence="1">
    <location>
        <begin position="428"/>
        <end position="461"/>
    </location>
</feature>
<dbReference type="InterPro" id="IPR001387">
    <property type="entry name" value="Cro/C1-type_HTH"/>
</dbReference>
<dbReference type="GO" id="GO:0003677">
    <property type="term" value="F:DNA binding"/>
    <property type="evidence" value="ECO:0007669"/>
    <property type="project" value="InterPro"/>
</dbReference>
<organism evidence="4 5">
    <name type="scientific">Beggiatoa leptomitoformis</name>
    <dbReference type="NCBI Taxonomy" id="288004"/>
    <lineage>
        <taxon>Bacteria</taxon>
        <taxon>Pseudomonadati</taxon>
        <taxon>Pseudomonadota</taxon>
        <taxon>Gammaproteobacteria</taxon>
        <taxon>Thiotrichales</taxon>
        <taxon>Thiotrichaceae</taxon>
        <taxon>Beggiatoa</taxon>
    </lineage>
</organism>
<keyword evidence="5" id="KW-1185">Reference proteome</keyword>
<feature type="compositionally biased region" description="Polar residues" evidence="1">
    <location>
        <begin position="278"/>
        <end position="288"/>
    </location>
</feature>
<feature type="compositionally biased region" description="Low complexity" evidence="1">
    <location>
        <begin position="429"/>
        <end position="448"/>
    </location>
</feature>
<dbReference type="RefSeq" id="WP_062151579.1">
    <property type="nucleotide sequence ID" value="NZ_CP012373.2"/>
</dbReference>
<dbReference type="KEGG" id="blep:AL038_08110"/>
<feature type="compositionally biased region" description="Polar residues" evidence="1">
    <location>
        <begin position="449"/>
        <end position="461"/>
    </location>
</feature>
<keyword evidence="2" id="KW-0812">Transmembrane</keyword>
<feature type="transmembrane region" description="Helical" evidence="2">
    <location>
        <begin position="212"/>
        <end position="235"/>
    </location>
</feature>
<dbReference type="Pfam" id="PF13464">
    <property type="entry name" value="RodZ_C"/>
    <property type="match status" value="1"/>
</dbReference>
<keyword evidence="2" id="KW-1133">Transmembrane helix</keyword>
<feature type="compositionally biased region" description="Low complexity" evidence="1">
    <location>
        <begin position="295"/>
        <end position="317"/>
    </location>
</feature>
<dbReference type="PANTHER" id="PTHR34475">
    <property type="match status" value="1"/>
</dbReference>
<gene>
    <name evidence="4" type="ORF">BLE401_16195</name>
</gene>
<dbReference type="EMBL" id="CP018889">
    <property type="protein sequence ID" value="AUI70085.1"/>
    <property type="molecule type" value="Genomic_DNA"/>
</dbReference>
<evidence type="ECO:0000256" key="2">
    <source>
        <dbReference type="SAM" id="Phobius"/>
    </source>
</evidence>